<feature type="region of interest" description="Disordered" evidence="2">
    <location>
        <begin position="471"/>
        <end position="517"/>
    </location>
</feature>
<dbReference type="AlphaFoldDB" id="A0AAQ3SGG1"/>
<feature type="region of interest" description="Disordered" evidence="2">
    <location>
        <begin position="564"/>
        <end position="595"/>
    </location>
</feature>
<keyword evidence="5" id="KW-1185">Reference proteome</keyword>
<reference evidence="4 5" key="1">
    <citation type="submission" date="2024-02" db="EMBL/GenBank/DDBJ databases">
        <title>High-quality chromosome-scale genome assembly of Pensacola bahiagrass (Paspalum notatum Flugge var. saurae).</title>
        <authorList>
            <person name="Vega J.M."/>
            <person name="Podio M."/>
            <person name="Orjuela J."/>
            <person name="Siena L.A."/>
            <person name="Pessino S.C."/>
            <person name="Combes M.C."/>
            <person name="Mariac C."/>
            <person name="Albertini E."/>
            <person name="Pupilli F."/>
            <person name="Ortiz J.P.A."/>
            <person name="Leblanc O."/>
        </authorList>
    </citation>
    <scope>NUCLEOTIDE SEQUENCE [LARGE SCALE GENOMIC DNA]</scope>
    <source>
        <strain evidence="4">R1</strain>
        <tissue evidence="4">Leaf</tissue>
    </source>
</reference>
<dbReference type="Proteomes" id="UP001341281">
    <property type="component" value="Chromosome 01"/>
</dbReference>
<proteinExistence type="predicted"/>
<evidence type="ECO:0000313" key="5">
    <source>
        <dbReference type="Proteomes" id="UP001341281"/>
    </source>
</evidence>
<dbReference type="CDD" id="cd00303">
    <property type="entry name" value="retropepsin_like"/>
    <property type="match status" value="1"/>
</dbReference>
<keyword evidence="1" id="KW-0479">Metal-binding</keyword>
<evidence type="ECO:0000259" key="3">
    <source>
        <dbReference type="PROSITE" id="PS50158"/>
    </source>
</evidence>
<dbReference type="GO" id="GO:0003676">
    <property type="term" value="F:nucleic acid binding"/>
    <property type="evidence" value="ECO:0007669"/>
    <property type="project" value="InterPro"/>
</dbReference>
<dbReference type="PROSITE" id="PS50158">
    <property type="entry name" value="ZF_CCHC"/>
    <property type="match status" value="1"/>
</dbReference>
<gene>
    <name evidence="4" type="ORF">U9M48_001158</name>
</gene>
<dbReference type="Pfam" id="PF03732">
    <property type="entry name" value="Retrotrans_gag"/>
    <property type="match status" value="1"/>
</dbReference>
<protein>
    <recommendedName>
        <fullName evidence="3">CCHC-type domain-containing protein</fullName>
    </recommendedName>
</protein>
<evidence type="ECO:0000256" key="2">
    <source>
        <dbReference type="SAM" id="MobiDB-lite"/>
    </source>
</evidence>
<dbReference type="InterPro" id="IPR005162">
    <property type="entry name" value="Retrotrans_gag_dom"/>
</dbReference>
<dbReference type="GO" id="GO:0008270">
    <property type="term" value="F:zinc ion binding"/>
    <property type="evidence" value="ECO:0007669"/>
    <property type="project" value="UniProtKB-KW"/>
</dbReference>
<dbReference type="Gene3D" id="2.40.70.10">
    <property type="entry name" value="Acid Proteases"/>
    <property type="match status" value="1"/>
</dbReference>
<feature type="domain" description="CCHC-type" evidence="3">
    <location>
        <begin position="257"/>
        <end position="272"/>
    </location>
</feature>
<sequence length="907" mass="101427">MAEKTIREFSISSSSNIPKGPDVQVGEDFELKPGVIHMVQAIPFCGRATEDTNNHLQQFLEICSTFNMKGASPDAVKLRLFPFSLVRKAKQWFYLNRATLTTWNACSDAFLAKYFPLGKTNALRNKISSFQQLANETVAEAWERLQEYIAACPHHGMQEWLIIQSFFHGLNRPAQEHLDAAAGGSFLSLSISAAKSLIEKMATNQGWREERSSTRSRGIHQIESTDMLAAKMDLLLKKLNDTPKAAPVHALDSHMTCEVCGNTGHSGNSCPETQPEDANFISNSTNGFNGNRPQPGWNSRLSLPFSGQASVSVMPKVIFDKLNHDALAPTAMCLQLADQSVRYPEGVAENVPVRIRNFLIPVDFVVLDMEIDSKTPLILGRPFLSTADATIDVGAGKVHLNINGKKETFAFKPKVEQCNKVKTFKCQAKKDKPKANTGTNPSNSKEDSLVKFILKKLKIEAEIQQKEYERAMQRRRLRSQETRCDRPRTAPRGKAPEKRHGAKSKLTTPKWPTKLAPENKVDADDKLTAPSYSFYETLKGKAWAPLAKRMKNAFKKAKEAVSKAGQHIRWSSPEGGSGSASQHAASERMSISTEEPEEFQTSSTHRPILILDTQLVPRSQDEAKALRSLNQKTYALTKCFDEDFLVDTGMRVEFNEVFQAIGWSDFAEIPEGGIILLTKEFLMTLRTDTQREGTYIWFRLFNTDYELTLHQFSNLLDLSPQCTLSEDLAGFSSAEFWKELLEPEIELGRNSVSGVMTRAQRRRAEEQIRKANEDAQQLGAAPAWAHPSTPAWEANPQGSWHSSWNSVVPSANPTPSHHSGGEYSYGHGIGPSHSARYTGGELDGNFTALFGALDLQEHRTLGMMDSLADIQQQQGVNHNLILETRVTVDHMQEQNLMYYNWRGFFPE</sequence>
<keyword evidence="1" id="KW-0863">Zinc-finger</keyword>
<organism evidence="4 5">
    <name type="scientific">Paspalum notatum var. saurae</name>
    <dbReference type="NCBI Taxonomy" id="547442"/>
    <lineage>
        <taxon>Eukaryota</taxon>
        <taxon>Viridiplantae</taxon>
        <taxon>Streptophyta</taxon>
        <taxon>Embryophyta</taxon>
        <taxon>Tracheophyta</taxon>
        <taxon>Spermatophyta</taxon>
        <taxon>Magnoliopsida</taxon>
        <taxon>Liliopsida</taxon>
        <taxon>Poales</taxon>
        <taxon>Poaceae</taxon>
        <taxon>PACMAD clade</taxon>
        <taxon>Panicoideae</taxon>
        <taxon>Andropogonodae</taxon>
        <taxon>Paspaleae</taxon>
        <taxon>Paspalinae</taxon>
        <taxon>Paspalum</taxon>
    </lineage>
</organism>
<dbReference type="InterPro" id="IPR001878">
    <property type="entry name" value="Znf_CCHC"/>
</dbReference>
<name>A0AAQ3SGG1_PASNO</name>
<evidence type="ECO:0000313" key="4">
    <source>
        <dbReference type="EMBL" id="WVZ49832.1"/>
    </source>
</evidence>
<dbReference type="PANTHER" id="PTHR33067">
    <property type="entry name" value="RNA-DIRECTED DNA POLYMERASE-RELATED"/>
    <property type="match status" value="1"/>
</dbReference>
<feature type="region of interest" description="Disordered" evidence="2">
    <location>
        <begin position="807"/>
        <end position="827"/>
    </location>
</feature>
<dbReference type="InterPro" id="IPR021109">
    <property type="entry name" value="Peptidase_aspartic_dom_sf"/>
</dbReference>
<keyword evidence="1" id="KW-0862">Zinc</keyword>
<evidence type="ECO:0000256" key="1">
    <source>
        <dbReference type="PROSITE-ProRule" id="PRU00047"/>
    </source>
</evidence>
<accession>A0AAQ3SGG1</accession>
<dbReference type="EMBL" id="CP144745">
    <property type="protein sequence ID" value="WVZ49832.1"/>
    <property type="molecule type" value="Genomic_DNA"/>
</dbReference>
<dbReference type="PANTHER" id="PTHR33067:SF32">
    <property type="entry name" value="ASPARTIC PEPTIDASE DDI1-TYPE DOMAIN-CONTAINING PROTEIN"/>
    <property type="match status" value="1"/>
</dbReference>
<feature type="compositionally biased region" description="Basic and acidic residues" evidence="2">
    <location>
        <begin position="471"/>
        <end position="499"/>
    </location>
</feature>
<feature type="compositionally biased region" description="Low complexity" evidence="2">
    <location>
        <begin position="816"/>
        <end position="826"/>
    </location>
</feature>